<feature type="transmembrane region" description="Helical" evidence="1">
    <location>
        <begin position="83"/>
        <end position="100"/>
    </location>
</feature>
<dbReference type="EMBL" id="BSNZ01000005">
    <property type="protein sequence ID" value="GLQ83926.1"/>
    <property type="molecule type" value="Genomic_DNA"/>
</dbReference>
<feature type="transmembrane region" description="Helical" evidence="1">
    <location>
        <begin position="120"/>
        <end position="137"/>
    </location>
</feature>
<comment type="caution">
    <text evidence="2">The sequence shown here is derived from an EMBL/GenBank/DDBJ whole genome shotgun (WGS) entry which is preliminary data.</text>
</comment>
<evidence type="ECO:0000313" key="3">
    <source>
        <dbReference type="Proteomes" id="UP001156708"/>
    </source>
</evidence>
<keyword evidence="1" id="KW-0472">Membrane</keyword>
<reference evidence="3" key="1">
    <citation type="journal article" date="2019" name="Int. J. Syst. Evol. Microbiol.">
        <title>The Global Catalogue of Microorganisms (GCM) 10K type strain sequencing project: providing services to taxonomists for standard genome sequencing and annotation.</title>
        <authorList>
            <consortium name="The Broad Institute Genomics Platform"/>
            <consortium name="The Broad Institute Genome Sequencing Center for Infectious Disease"/>
            <person name="Wu L."/>
            <person name="Ma J."/>
        </authorList>
    </citation>
    <scope>NUCLEOTIDE SEQUENCE [LARGE SCALE GENOMIC DNA]</scope>
    <source>
        <strain evidence="3">NBRC 12467</strain>
    </source>
</reference>
<organism evidence="2 3">
    <name type="scientific">Gluconobacter sphaericus NBRC 12467</name>
    <dbReference type="NCBI Taxonomy" id="1307951"/>
    <lineage>
        <taxon>Bacteria</taxon>
        <taxon>Pseudomonadati</taxon>
        <taxon>Pseudomonadota</taxon>
        <taxon>Alphaproteobacteria</taxon>
        <taxon>Acetobacterales</taxon>
        <taxon>Acetobacteraceae</taxon>
        <taxon>Gluconobacter</taxon>
    </lineage>
</organism>
<dbReference type="AlphaFoldDB" id="A0AA37SHR1"/>
<gene>
    <name evidence="2" type="ORF">GCM10007872_08340</name>
</gene>
<evidence type="ECO:0000256" key="1">
    <source>
        <dbReference type="SAM" id="Phobius"/>
    </source>
</evidence>
<proteinExistence type="predicted"/>
<keyword evidence="3" id="KW-1185">Reference proteome</keyword>
<dbReference type="RefSeq" id="WP_167495576.1">
    <property type="nucleotide sequence ID" value="NZ_BARA01000118.1"/>
</dbReference>
<evidence type="ECO:0000313" key="2">
    <source>
        <dbReference type="EMBL" id="GLQ83926.1"/>
    </source>
</evidence>
<keyword evidence="1" id="KW-1133">Transmembrane helix</keyword>
<sequence>MPVPLFTDWTPTCVTSVRYISTLGPARAVGTVPRRVCGARCLAGVSLFLLTNAADGFLGLDQFAGQGDWHLSGLGQPVVTLSLWQWMLLACVTLGLVKLAERTAGILSGRGPRRATGIKFLFTCVALALGGLARGLIHPG</sequence>
<protein>
    <submittedName>
        <fullName evidence="2">Uncharacterized protein</fullName>
    </submittedName>
</protein>
<name>A0AA37SHR1_9PROT</name>
<accession>A0AA37SHR1</accession>
<keyword evidence="1" id="KW-0812">Transmembrane</keyword>
<dbReference type="Proteomes" id="UP001156708">
    <property type="component" value="Unassembled WGS sequence"/>
</dbReference>